<evidence type="ECO:0000313" key="2">
    <source>
        <dbReference type="Proteomes" id="UP001164539"/>
    </source>
</evidence>
<sequence>MRRVEPGGKEYKFASASKGAKVLAVNNETHLTSCEKTGISTFAIHFQLKENLWSENESFFAPEESTEDPKAVAPQVKHSRMDGLYQNLVKEDDPQSVFDESTLKHDASGNDIGDQVGDLRHQPVGRMPGDSVLKILMQKARSLDLHLSVLERYLEGLKSRHGSIFTDFEKEIAQKNALLRRMRSD</sequence>
<keyword evidence="2" id="KW-1185">Reference proteome</keyword>
<dbReference type="EMBL" id="CM051400">
    <property type="protein sequence ID" value="KAJ4715766.1"/>
    <property type="molecule type" value="Genomic_DNA"/>
</dbReference>
<evidence type="ECO:0000313" key="1">
    <source>
        <dbReference type="EMBL" id="KAJ4715766.1"/>
    </source>
</evidence>
<organism evidence="1 2">
    <name type="scientific">Melia azedarach</name>
    <name type="common">Chinaberry tree</name>
    <dbReference type="NCBI Taxonomy" id="155640"/>
    <lineage>
        <taxon>Eukaryota</taxon>
        <taxon>Viridiplantae</taxon>
        <taxon>Streptophyta</taxon>
        <taxon>Embryophyta</taxon>
        <taxon>Tracheophyta</taxon>
        <taxon>Spermatophyta</taxon>
        <taxon>Magnoliopsida</taxon>
        <taxon>eudicotyledons</taxon>
        <taxon>Gunneridae</taxon>
        <taxon>Pentapetalae</taxon>
        <taxon>rosids</taxon>
        <taxon>malvids</taxon>
        <taxon>Sapindales</taxon>
        <taxon>Meliaceae</taxon>
        <taxon>Melia</taxon>
    </lineage>
</organism>
<reference evidence="1 2" key="1">
    <citation type="journal article" date="2023" name="Science">
        <title>Complex scaffold remodeling in plant triterpene biosynthesis.</title>
        <authorList>
            <person name="De La Pena R."/>
            <person name="Hodgson H."/>
            <person name="Liu J.C."/>
            <person name="Stephenson M.J."/>
            <person name="Martin A.C."/>
            <person name="Owen C."/>
            <person name="Harkess A."/>
            <person name="Leebens-Mack J."/>
            <person name="Jimenez L.E."/>
            <person name="Osbourn A."/>
            <person name="Sattely E.S."/>
        </authorList>
    </citation>
    <scope>NUCLEOTIDE SEQUENCE [LARGE SCALE GENOMIC DNA]</scope>
    <source>
        <strain evidence="2">cv. JPN11</strain>
        <tissue evidence="1">Leaf</tissue>
    </source>
</reference>
<comment type="caution">
    <text evidence="1">The sequence shown here is derived from an EMBL/GenBank/DDBJ whole genome shotgun (WGS) entry which is preliminary data.</text>
</comment>
<name>A0ACC1XWF8_MELAZ</name>
<dbReference type="Proteomes" id="UP001164539">
    <property type="component" value="Chromosome 7"/>
</dbReference>
<protein>
    <submittedName>
        <fullName evidence="1">Galactose-binding domain-like</fullName>
    </submittedName>
</protein>
<proteinExistence type="predicted"/>
<accession>A0ACC1XWF8</accession>
<gene>
    <name evidence="1" type="ORF">OWV82_014083</name>
</gene>